<dbReference type="EMBL" id="VOLQ01000024">
    <property type="protein sequence ID" value="TWX65341.1"/>
    <property type="molecule type" value="Genomic_DNA"/>
</dbReference>
<dbReference type="GO" id="GO:0005886">
    <property type="term" value="C:plasma membrane"/>
    <property type="evidence" value="ECO:0007669"/>
    <property type="project" value="UniProtKB-SubCell"/>
</dbReference>
<comment type="subcellular location">
    <subcellularLocation>
        <location evidence="3 16 17">Cell membrane</location>
        <topology evidence="3 16 17">Single-pass membrane protein</topology>
    </subcellularLocation>
</comment>
<dbReference type="Proteomes" id="UP000321917">
    <property type="component" value="Unassembled WGS sequence"/>
</dbReference>
<comment type="similarity">
    <text evidence="4 16 17">Belongs to the OadG family.</text>
</comment>
<dbReference type="NCBIfam" id="TIGR01195">
    <property type="entry name" value="oadG_fam"/>
    <property type="match status" value="1"/>
</dbReference>
<keyword evidence="8 16" id="KW-0812">Transmembrane</keyword>
<comment type="function">
    <text evidence="2 16 17">Catalyzes the decarboxylation of oxaloacetate coupled to Na(+) translocation.</text>
</comment>
<dbReference type="InterPro" id="IPR005899">
    <property type="entry name" value="Na_pump_deCOase"/>
</dbReference>
<dbReference type="Pfam" id="PF04277">
    <property type="entry name" value="OAD_gamma"/>
    <property type="match status" value="1"/>
</dbReference>
<keyword evidence="20" id="KW-1185">Reference proteome</keyword>
<reference evidence="19 21" key="1">
    <citation type="submission" date="2019-07" db="EMBL/GenBank/DDBJ databases">
        <title>Genomes of sea-ice associated Colwellia species.</title>
        <authorList>
            <person name="Bowman J.P."/>
        </authorList>
    </citation>
    <scope>NUCLEOTIDE SEQUENCE [LARGE SCALE GENOMIC DNA]</scope>
    <source>
        <strain evidence="18 20">ACAM 607</strain>
        <strain evidence="19 21">IC036</strain>
    </source>
</reference>
<keyword evidence="6 16" id="KW-0813">Transport</keyword>
<dbReference type="InterPro" id="IPR023424">
    <property type="entry name" value="OadG"/>
</dbReference>
<feature type="transmembrane region" description="Helical" evidence="16 17">
    <location>
        <begin position="12"/>
        <end position="37"/>
    </location>
</feature>
<comment type="catalytic activity">
    <reaction evidence="15 16 17">
        <text>oxaloacetate + 2 Na(+)(in) + H(+) = pyruvate + 2 Na(+)(out) + CO2</text>
        <dbReference type="Rhea" id="RHEA:57724"/>
        <dbReference type="ChEBI" id="CHEBI:15361"/>
        <dbReference type="ChEBI" id="CHEBI:15378"/>
        <dbReference type="ChEBI" id="CHEBI:16452"/>
        <dbReference type="ChEBI" id="CHEBI:16526"/>
        <dbReference type="ChEBI" id="CHEBI:29101"/>
        <dbReference type="EC" id="7.2.4.2"/>
    </reaction>
</comment>
<evidence type="ECO:0000313" key="21">
    <source>
        <dbReference type="Proteomes" id="UP000321917"/>
    </source>
</evidence>
<comment type="caution">
    <text evidence="19">The sequence shown here is derived from an EMBL/GenBank/DDBJ whole genome shotgun (WGS) entry which is preliminary data.</text>
</comment>
<dbReference type="RefSeq" id="WP_146800264.1">
    <property type="nucleotide sequence ID" value="NZ_VOLP01000022.1"/>
</dbReference>
<keyword evidence="14 16" id="KW-0739">Sodium transport</keyword>
<evidence type="ECO:0000256" key="3">
    <source>
        <dbReference type="ARBA" id="ARBA00004162"/>
    </source>
</evidence>
<gene>
    <name evidence="16" type="primary">oadG</name>
    <name evidence="18" type="ORF">ESZ26_14935</name>
    <name evidence="19" type="ORF">ESZ27_12500</name>
</gene>
<evidence type="ECO:0000256" key="14">
    <source>
        <dbReference type="ARBA" id="ARBA00023201"/>
    </source>
</evidence>
<keyword evidence="13 16" id="KW-0472">Membrane</keyword>
<evidence type="ECO:0000256" key="8">
    <source>
        <dbReference type="ARBA" id="ARBA00022692"/>
    </source>
</evidence>
<evidence type="ECO:0000256" key="13">
    <source>
        <dbReference type="ARBA" id="ARBA00023136"/>
    </source>
</evidence>
<dbReference type="Proteomes" id="UP000321525">
    <property type="component" value="Unassembled WGS sequence"/>
</dbReference>
<evidence type="ECO:0000256" key="4">
    <source>
        <dbReference type="ARBA" id="ARBA00005844"/>
    </source>
</evidence>
<evidence type="ECO:0000256" key="2">
    <source>
        <dbReference type="ARBA" id="ARBA00003002"/>
    </source>
</evidence>
<keyword evidence="7 16" id="KW-1003">Cell membrane</keyword>
<evidence type="ECO:0000256" key="16">
    <source>
        <dbReference type="HAMAP-Rule" id="MF_00404"/>
    </source>
</evidence>
<evidence type="ECO:0000256" key="17">
    <source>
        <dbReference type="RuleBase" id="RU004278"/>
    </source>
</evidence>
<comment type="subunit">
    <text evidence="5 16">Heterotrimer of an alpha, a beta and a gamma subunit.</text>
</comment>
<dbReference type="EMBL" id="VOLR01000023">
    <property type="protein sequence ID" value="TWX56367.1"/>
    <property type="molecule type" value="Genomic_DNA"/>
</dbReference>
<evidence type="ECO:0000256" key="10">
    <source>
        <dbReference type="ARBA" id="ARBA00022989"/>
    </source>
</evidence>
<evidence type="ECO:0000256" key="1">
    <source>
        <dbReference type="ARBA" id="ARBA00001959"/>
    </source>
</evidence>
<keyword evidence="10 16" id="KW-1133">Transmembrane helix</keyword>
<protein>
    <recommendedName>
        <fullName evidence="16">Probable oxaloacetate decarboxylase gamma chain</fullName>
        <ecNumber evidence="16">7.2.4.2</ecNumber>
    </recommendedName>
</protein>
<dbReference type="AlphaFoldDB" id="A0A5C6Q9A4"/>
<organism evidence="19 21">
    <name type="scientific">Colwellia hornerae</name>
    <dbReference type="NCBI Taxonomy" id="89402"/>
    <lineage>
        <taxon>Bacteria</taxon>
        <taxon>Pseudomonadati</taxon>
        <taxon>Pseudomonadota</taxon>
        <taxon>Gammaproteobacteria</taxon>
        <taxon>Alteromonadales</taxon>
        <taxon>Colwelliaceae</taxon>
        <taxon>Colwellia</taxon>
    </lineage>
</organism>
<evidence type="ECO:0000256" key="12">
    <source>
        <dbReference type="ARBA" id="ARBA00023065"/>
    </source>
</evidence>
<evidence type="ECO:0000313" key="19">
    <source>
        <dbReference type="EMBL" id="TWX65341.1"/>
    </source>
</evidence>
<keyword evidence="12 16" id="KW-0406">Ion transport</keyword>
<dbReference type="OrthoDB" id="6215597at2"/>
<keyword evidence="11 16" id="KW-0915">Sodium</keyword>
<evidence type="ECO:0000256" key="15">
    <source>
        <dbReference type="ARBA" id="ARBA00048176"/>
    </source>
</evidence>
<proteinExistence type="inferred from homology"/>
<comment type="cofactor">
    <cofactor evidence="1 16 17">
        <name>Na(+)</name>
        <dbReference type="ChEBI" id="CHEBI:29101"/>
    </cofactor>
</comment>
<evidence type="ECO:0000313" key="18">
    <source>
        <dbReference type="EMBL" id="TWX56367.1"/>
    </source>
</evidence>
<dbReference type="GO" id="GO:0036376">
    <property type="term" value="P:sodium ion export across plasma membrane"/>
    <property type="evidence" value="ECO:0007669"/>
    <property type="project" value="InterPro"/>
</dbReference>
<evidence type="ECO:0000256" key="11">
    <source>
        <dbReference type="ARBA" id="ARBA00023053"/>
    </source>
</evidence>
<dbReference type="GO" id="GO:0015081">
    <property type="term" value="F:sodium ion transmembrane transporter activity"/>
    <property type="evidence" value="ECO:0007669"/>
    <property type="project" value="UniProtKB-UniRule"/>
</dbReference>
<accession>A0A5C6Q9A4</accession>
<evidence type="ECO:0000256" key="9">
    <source>
        <dbReference type="ARBA" id="ARBA00022967"/>
    </source>
</evidence>
<keyword evidence="9 16" id="KW-1278">Translocase</keyword>
<evidence type="ECO:0000256" key="6">
    <source>
        <dbReference type="ARBA" id="ARBA00022448"/>
    </source>
</evidence>
<dbReference type="EC" id="7.2.4.2" evidence="16"/>
<sequence>MEHLNQLFVEAGTLMFAGMVFVFTFLGLMIVFINVVLKRLAIKFPDAVIQTRSARTNQKTKQNVDGVSPNVVAAITSAVTQYRKQHNQPSSTHKTK</sequence>
<dbReference type="HAMAP" id="MF_00404">
    <property type="entry name" value="OadG"/>
    <property type="match status" value="1"/>
</dbReference>
<evidence type="ECO:0000313" key="20">
    <source>
        <dbReference type="Proteomes" id="UP000321525"/>
    </source>
</evidence>
<dbReference type="GO" id="GO:0015451">
    <property type="term" value="F:decarboxylation-driven active transmembrane transporter activity"/>
    <property type="evidence" value="ECO:0007669"/>
    <property type="project" value="UniProtKB-EC"/>
</dbReference>
<evidence type="ECO:0000256" key="7">
    <source>
        <dbReference type="ARBA" id="ARBA00022475"/>
    </source>
</evidence>
<dbReference type="GO" id="GO:0008948">
    <property type="term" value="F:oxaloacetate decarboxylase activity"/>
    <property type="evidence" value="ECO:0007669"/>
    <property type="project" value="UniProtKB-UniRule"/>
</dbReference>
<name>A0A5C6Q9A4_9GAMM</name>
<evidence type="ECO:0000256" key="5">
    <source>
        <dbReference type="ARBA" id="ARBA00011869"/>
    </source>
</evidence>